<keyword evidence="4" id="KW-1185">Reference proteome</keyword>
<feature type="domain" description="NADP-dependent oxidoreductase" evidence="2">
    <location>
        <begin position="156"/>
        <end position="303"/>
    </location>
</feature>
<sequence>MNKETIGVATALAGATAGLVYLYTSESMKGSKKSDDLPDIFQDDTLGPQVKRVIAKHMDKFTSSESIIKIVRQLDFWYSQGLEEKEILDIAEDLSEKATVLSSGFQCPKLRFGKTEIQIPIITCGGMRIQQTWCPDNLQLAPSRSRVLKGPCQKNLMNAVRLCLKVGINHFETARVYGTSEYQFNEALGSLIRNGEIKREDFILQTKVAPKPTRKEFEKLFEQSWANLKDLEYFDLFAFHCVSTKEQTEWLLAEGEDTCMAAVLEYQRQGKIKHIGFSTHGPADHILELINSEKFAFVNHHCHYMGSYHAEGTPDGVGGHGNKHAVKRAQELDMGAFLISPIDKGGHMYQPSKTFARILGPKMTPIEFGILSGLESGHQTASVGFSRVCDLEDAVSAARMYTKEGTKEALAAAKQRIDAQMERELGKEWYEKGLLNLPTCENESTSGTAMGHVLWCYNLMKAFGMYDFCYARYKNLKGCAWNKKKAFDDNRKAMIPGNMGRAYLPGKDYKEALKDHDNPAAALANMKQVDEWMKIDPKDTKTRRENGFDEAYDLRVWEEYAGSDPDVKGVVLQNLTFGVLGCGGGPTKQSADFAARLAQEVKS</sequence>
<dbReference type="Pfam" id="PF00248">
    <property type="entry name" value="Aldo_ket_red"/>
    <property type="match status" value="1"/>
</dbReference>
<dbReference type="EMBL" id="CAICTM010000484">
    <property type="protein sequence ID" value="CAB9511443.1"/>
    <property type="molecule type" value="Genomic_DNA"/>
</dbReference>
<dbReference type="SUPFAM" id="SSF51430">
    <property type="entry name" value="NAD(P)-linked oxidoreductase"/>
    <property type="match status" value="1"/>
</dbReference>
<proteinExistence type="predicted"/>
<dbReference type="OrthoDB" id="416253at2759"/>
<comment type="caution">
    <text evidence="3">The sequence shown here is derived from an EMBL/GenBank/DDBJ whole genome shotgun (WGS) entry which is preliminary data.</text>
</comment>
<reference evidence="3" key="1">
    <citation type="submission" date="2020-06" db="EMBL/GenBank/DDBJ databases">
        <authorList>
            <consortium name="Plant Systems Biology data submission"/>
        </authorList>
    </citation>
    <scope>NUCLEOTIDE SEQUENCE</scope>
    <source>
        <strain evidence="3">D6</strain>
    </source>
</reference>
<gene>
    <name evidence="3" type="ORF">SEMRO_485_G152420.1</name>
</gene>
<feature type="transmembrane region" description="Helical" evidence="1">
    <location>
        <begin position="6"/>
        <end position="24"/>
    </location>
</feature>
<keyword evidence="1" id="KW-0812">Transmembrane</keyword>
<dbReference type="InterPro" id="IPR036812">
    <property type="entry name" value="NAD(P)_OxRdtase_dom_sf"/>
</dbReference>
<dbReference type="AlphaFoldDB" id="A0A9N8DYV6"/>
<keyword evidence="1" id="KW-0472">Membrane</keyword>
<accession>A0A9N8DYV6</accession>
<evidence type="ECO:0000256" key="1">
    <source>
        <dbReference type="SAM" id="Phobius"/>
    </source>
</evidence>
<dbReference type="Proteomes" id="UP001153069">
    <property type="component" value="Unassembled WGS sequence"/>
</dbReference>
<evidence type="ECO:0000259" key="2">
    <source>
        <dbReference type="Pfam" id="PF00248"/>
    </source>
</evidence>
<dbReference type="PANTHER" id="PTHR43312:SF2">
    <property type="entry name" value="OXIDOREDUCTASE"/>
    <property type="match status" value="1"/>
</dbReference>
<organism evidence="3 4">
    <name type="scientific">Seminavis robusta</name>
    <dbReference type="NCBI Taxonomy" id="568900"/>
    <lineage>
        <taxon>Eukaryota</taxon>
        <taxon>Sar</taxon>
        <taxon>Stramenopiles</taxon>
        <taxon>Ochrophyta</taxon>
        <taxon>Bacillariophyta</taxon>
        <taxon>Bacillariophyceae</taxon>
        <taxon>Bacillariophycidae</taxon>
        <taxon>Naviculales</taxon>
        <taxon>Naviculaceae</taxon>
        <taxon>Seminavis</taxon>
    </lineage>
</organism>
<evidence type="ECO:0000313" key="4">
    <source>
        <dbReference type="Proteomes" id="UP001153069"/>
    </source>
</evidence>
<dbReference type="Gene3D" id="3.20.20.100">
    <property type="entry name" value="NADP-dependent oxidoreductase domain"/>
    <property type="match status" value="1"/>
</dbReference>
<dbReference type="PANTHER" id="PTHR43312">
    <property type="entry name" value="D-THREO-ALDOSE 1-DEHYDROGENASE"/>
    <property type="match status" value="1"/>
</dbReference>
<protein>
    <submittedName>
        <fullName evidence="3">Aldo keto reductase</fullName>
    </submittedName>
</protein>
<keyword evidence="1" id="KW-1133">Transmembrane helix</keyword>
<dbReference type="InterPro" id="IPR053135">
    <property type="entry name" value="AKR2_Oxidoreductase"/>
</dbReference>
<evidence type="ECO:0000313" key="3">
    <source>
        <dbReference type="EMBL" id="CAB9511443.1"/>
    </source>
</evidence>
<dbReference type="InterPro" id="IPR023210">
    <property type="entry name" value="NADP_OxRdtase_dom"/>
</dbReference>
<name>A0A9N8DYV6_9STRA</name>